<evidence type="ECO:0000313" key="1">
    <source>
        <dbReference type="EMBL" id="PNT51904.1"/>
    </source>
</evidence>
<name>A0A2K2BQ44_POPTR</name>
<gene>
    <name evidence="1" type="ORF">POPTR_001G001800</name>
</gene>
<proteinExistence type="predicted"/>
<dbReference type="InParanoid" id="A0A2K2BQ44"/>
<dbReference type="Proteomes" id="UP000006729">
    <property type="component" value="Chromosome 1"/>
</dbReference>
<dbReference type="AlphaFoldDB" id="A0A2K2BQ44"/>
<dbReference type="EMBL" id="CM009290">
    <property type="protein sequence ID" value="RQO84214.1"/>
    <property type="molecule type" value="Genomic_DNA"/>
</dbReference>
<protein>
    <submittedName>
        <fullName evidence="1">Uncharacterized protein</fullName>
    </submittedName>
</protein>
<keyword evidence="2" id="KW-1185">Reference proteome</keyword>
<evidence type="ECO:0000313" key="2">
    <source>
        <dbReference type="Proteomes" id="UP000006729"/>
    </source>
</evidence>
<dbReference type="EMBL" id="CM009290">
    <property type="protein sequence ID" value="PNT51904.1"/>
    <property type="molecule type" value="Genomic_DNA"/>
</dbReference>
<sequence>MERKGRNYYLRDEVEQKGPYVAAASLQLPPGVLGLGFSSPLPLNSQLYITREAAELEAAAGLTRITLSASSLRV</sequence>
<reference evidence="1 2" key="1">
    <citation type="journal article" date="2006" name="Science">
        <title>The genome of black cottonwood, Populus trichocarpa (Torr. &amp; Gray).</title>
        <authorList>
            <person name="Tuskan G.A."/>
            <person name="Difazio S."/>
            <person name="Jansson S."/>
            <person name="Bohlmann J."/>
            <person name="Grigoriev I."/>
            <person name="Hellsten U."/>
            <person name="Putnam N."/>
            <person name="Ralph S."/>
            <person name="Rombauts S."/>
            <person name="Salamov A."/>
            <person name="Schein J."/>
            <person name="Sterck L."/>
            <person name="Aerts A."/>
            <person name="Bhalerao R.R."/>
            <person name="Bhalerao R.P."/>
            <person name="Blaudez D."/>
            <person name="Boerjan W."/>
            <person name="Brun A."/>
            <person name="Brunner A."/>
            <person name="Busov V."/>
            <person name="Campbell M."/>
            <person name="Carlson J."/>
            <person name="Chalot M."/>
            <person name="Chapman J."/>
            <person name="Chen G.L."/>
            <person name="Cooper D."/>
            <person name="Coutinho P.M."/>
            <person name="Couturier J."/>
            <person name="Covert S."/>
            <person name="Cronk Q."/>
            <person name="Cunningham R."/>
            <person name="Davis J."/>
            <person name="Degroeve S."/>
            <person name="Dejardin A."/>
            <person name="Depamphilis C."/>
            <person name="Detter J."/>
            <person name="Dirks B."/>
            <person name="Dubchak I."/>
            <person name="Duplessis S."/>
            <person name="Ehlting J."/>
            <person name="Ellis B."/>
            <person name="Gendler K."/>
            <person name="Goodstein D."/>
            <person name="Gribskov M."/>
            <person name="Grimwood J."/>
            <person name="Groover A."/>
            <person name="Gunter L."/>
            <person name="Hamberger B."/>
            <person name="Heinze B."/>
            <person name="Helariutta Y."/>
            <person name="Henrissat B."/>
            <person name="Holligan D."/>
            <person name="Holt R."/>
            <person name="Huang W."/>
            <person name="Islam-Faridi N."/>
            <person name="Jones S."/>
            <person name="Jones-Rhoades M."/>
            <person name="Jorgensen R."/>
            <person name="Joshi C."/>
            <person name="Kangasjarvi J."/>
            <person name="Karlsson J."/>
            <person name="Kelleher C."/>
            <person name="Kirkpatrick R."/>
            <person name="Kirst M."/>
            <person name="Kohler A."/>
            <person name="Kalluri U."/>
            <person name="Larimer F."/>
            <person name="Leebens-Mack J."/>
            <person name="Leple J.C."/>
            <person name="Locascio P."/>
            <person name="Lou Y."/>
            <person name="Lucas S."/>
            <person name="Martin F."/>
            <person name="Montanini B."/>
            <person name="Napoli C."/>
            <person name="Nelson D.R."/>
            <person name="Nelson C."/>
            <person name="Nieminen K."/>
            <person name="Nilsson O."/>
            <person name="Pereda V."/>
            <person name="Peter G."/>
            <person name="Philippe R."/>
            <person name="Pilate G."/>
            <person name="Poliakov A."/>
            <person name="Razumovskaya J."/>
            <person name="Richardson P."/>
            <person name="Rinaldi C."/>
            <person name="Ritland K."/>
            <person name="Rouze P."/>
            <person name="Ryaboy D."/>
            <person name="Schmutz J."/>
            <person name="Schrader J."/>
            <person name="Segerman B."/>
            <person name="Shin H."/>
            <person name="Siddiqui A."/>
            <person name="Sterky F."/>
            <person name="Terry A."/>
            <person name="Tsai C.J."/>
            <person name="Uberbacher E."/>
            <person name="Unneberg P."/>
            <person name="Vahala J."/>
            <person name="Wall K."/>
            <person name="Wessler S."/>
            <person name="Yang G."/>
            <person name="Yin T."/>
            <person name="Douglas C."/>
            <person name="Marra M."/>
            <person name="Sandberg G."/>
            <person name="Van de Peer Y."/>
            <person name="Rokhsar D."/>
        </authorList>
    </citation>
    <scope>NUCLEOTIDE SEQUENCE [LARGE SCALE GENOMIC DNA]</scope>
    <source>
        <strain evidence="2">cv. Nisqually</strain>
        <strain evidence="1">Nisqually-1</strain>
    </source>
</reference>
<accession>A0A2K2BQ44</accession>
<organism evidence="1 2">
    <name type="scientific">Populus trichocarpa</name>
    <name type="common">Western balsam poplar</name>
    <name type="synonym">Populus balsamifera subsp. trichocarpa</name>
    <dbReference type="NCBI Taxonomy" id="3694"/>
    <lineage>
        <taxon>Eukaryota</taxon>
        <taxon>Viridiplantae</taxon>
        <taxon>Streptophyta</taxon>
        <taxon>Embryophyta</taxon>
        <taxon>Tracheophyta</taxon>
        <taxon>Spermatophyta</taxon>
        <taxon>Magnoliopsida</taxon>
        <taxon>eudicotyledons</taxon>
        <taxon>Gunneridae</taxon>
        <taxon>Pentapetalae</taxon>
        <taxon>rosids</taxon>
        <taxon>fabids</taxon>
        <taxon>Malpighiales</taxon>
        <taxon>Salicaceae</taxon>
        <taxon>Saliceae</taxon>
        <taxon>Populus</taxon>
    </lineage>
</organism>
<reference evidence="1" key="2">
    <citation type="submission" date="2017-07" db="EMBL/GenBank/DDBJ databases">
        <title>WGS assembly of Populus trichocarpa.</title>
        <authorList>
            <person name="Tuskan G."/>
            <person name="Difazio S."/>
            <person name="Jansson S."/>
            <person name="Bohlmann J."/>
            <person name="Grigoriev I."/>
            <person name="Hellsten U."/>
            <person name="Putnam N."/>
            <person name="Ralph S."/>
            <person name="Rombauts S."/>
            <person name="Salamov A."/>
            <person name="Schein J."/>
            <person name="Sterck L."/>
            <person name="Aerts A."/>
            <person name="Bhalerao R."/>
            <person name="Bhalerao R."/>
            <person name="Blaudez D."/>
            <person name="Boerjan W."/>
            <person name="Brun A."/>
            <person name="Brunner A."/>
            <person name="Busov V."/>
            <person name="Campbell M."/>
            <person name="Carlson J."/>
            <person name="Chalot M."/>
            <person name="Chapman J."/>
            <person name="Chen G."/>
            <person name="Cooper D."/>
            <person name="Coutinho P."/>
            <person name="Couturier J."/>
            <person name="Covert S."/>
            <person name="Cronk Q."/>
            <person name="Cunningham R."/>
            <person name="Davis J."/>
            <person name="Degroeve S."/>
            <person name="Dejardin A."/>
            <person name="Depamphilis C."/>
            <person name="Detter J."/>
            <person name="Dirks B."/>
            <person name="Dubchak I."/>
            <person name="Duplessis S."/>
            <person name="Ehlting J."/>
            <person name="Ellis B."/>
            <person name="Gendler K."/>
            <person name="Goodstein D."/>
            <person name="Gribskov M."/>
            <person name="Grimwood J."/>
            <person name="Groover A."/>
            <person name="Gunter L."/>
            <person name="Hamberger B."/>
            <person name="Heinze B."/>
            <person name="Helariutta Y."/>
            <person name="Henrissat B."/>
            <person name="Holligan D."/>
            <person name="Holt R."/>
            <person name="Huang W."/>
            <person name="Islam-Faridi N."/>
            <person name="Jones S."/>
            <person name="Jones-Rhoades M."/>
            <person name="Jorgensen R."/>
            <person name="Joshi C."/>
            <person name="Kangasjarvi J."/>
            <person name="Karlsson J."/>
            <person name="Kelleher C."/>
            <person name="Kirkpatrick R."/>
            <person name="Kirst M."/>
            <person name="Kohler A."/>
            <person name="Kalluri U."/>
            <person name="Larimer F."/>
            <person name="Leebens-Mack J."/>
            <person name="Leple J."/>
            <person name="Locascio P."/>
            <person name="Lou Y."/>
            <person name="Lucas S."/>
            <person name="Martin F."/>
            <person name="Montanini B."/>
            <person name="Napoli C."/>
            <person name="Nelson D."/>
            <person name="Nelson C."/>
            <person name="Nieminen K."/>
            <person name="Nilsson O."/>
            <person name="Pereda V."/>
            <person name="Peter G."/>
            <person name="Philippe R."/>
            <person name="Pilate G."/>
            <person name="Poliakov A."/>
            <person name="Razumovskaya J."/>
            <person name="Richardson P."/>
            <person name="Rinaldi C."/>
            <person name="Ritland K."/>
            <person name="Rouze P."/>
            <person name="Ryaboy D."/>
            <person name="Schmutz J."/>
            <person name="Schrader J."/>
            <person name="Segerman B."/>
            <person name="Shin H."/>
            <person name="Siddiqui A."/>
            <person name="Sterky F."/>
            <person name="Terry A."/>
            <person name="Tsai C."/>
            <person name="Uberbacher E."/>
            <person name="Unneberg P."/>
            <person name="Vahala J."/>
            <person name="Wall K."/>
            <person name="Wessler S."/>
            <person name="Yang G."/>
            <person name="Yin T."/>
            <person name="Douglas C."/>
            <person name="Marra M."/>
            <person name="Sandberg G."/>
            <person name="Van De Peer Y."/>
            <person name="Rokhsar D."/>
        </authorList>
    </citation>
    <scope>NUCLEOTIDE SEQUENCE</scope>
    <source>
        <strain evidence="1">Nisqually-1</strain>
    </source>
</reference>